<dbReference type="OrthoDB" id="3210708at2759"/>
<dbReference type="InParanoid" id="W4K1P7"/>
<evidence type="ECO:0000313" key="2">
    <source>
        <dbReference type="Proteomes" id="UP000030671"/>
    </source>
</evidence>
<dbReference type="KEGG" id="hir:HETIRDRAFT_420422"/>
<reference evidence="1 2" key="1">
    <citation type="journal article" date="2012" name="New Phytol.">
        <title>Insight into trade-off between wood decay and parasitism from the genome of a fungal forest pathogen.</title>
        <authorList>
            <person name="Olson A."/>
            <person name="Aerts A."/>
            <person name="Asiegbu F."/>
            <person name="Belbahri L."/>
            <person name="Bouzid O."/>
            <person name="Broberg A."/>
            <person name="Canback B."/>
            <person name="Coutinho P.M."/>
            <person name="Cullen D."/>
            <person name="Dalman K."/>
            <person name="Deflorio G."/>
            <person name="van Diepen L.T."/>
            <person name="Dunand C."/>
            <person name="Duplessis S."/>
            <person name="Durling M."/>
            <person name="Gonthier P."/>
            <person name="Grimwood J."/>
            <person name="Fossdal C.G."/>
            <person name="Hansson D."/>
            <person name="Henrissat B."/>
            <person name="Hietala A."/>
            <person name="Himmelstrand K."/>
            <person name="Hoffmeister D."/>
            <person name="Hogberg N."/>
            <person name="James T.Y."/>
            <person name="Karlsson M."/>
            <person name="Kohler A."/>
            <person name="Kues U."/>
            <person name="Lee Y.H."/>
            <person name="Lin Y.C."/>
            <person name="Lind M."/>
            <person name="Lindquist E."/>
            <person name="Lombard V."/>
            <person name="Lucas S."/>
            <person name="Lunden K."/>
            <person name="Morin E."/>
            <person name="Murat C."/>
            <person name="Park J."/>
            <person name="Raffaello T."/>
            <person name="Rouze P."/>
            <person name="Salamov A."/>
            <person name="Schmutz J."/>
            <person name="Solheim H."/>
            <person name="Stahlberg J."/>
            <person name="Velez H."/>
            <person name="de Vries R.P."/>
            <person name="Wiebenga A."/>
            <person name="Woodward S."/>
            <person name="Yakovlev I."/>
            <person name="Garbelotto M."/>
            <person name="Martin F."/>
            <person name="Grigoriev I.V."/>
            <person name="Stenlid J."/>
        </authorList>
    </citation>
    <scope>NUCLEOTIDE SEQUENCE [LARGE SCALE GENOMIC DNA]</scope>
    <source>
        <strain evidence="1 2">TC 32-1</strain>
    </source>
</reference>
<sequence length="126" mass="14160">MPGRRRDKFLRWFRPLDRNLIGRDHPSPGSQSLSVLAPPPQTTVPELTANFYTQIASSFQPPENTPSKTQWSRKFGWIALTQTLALVKEVSDPFPPLKAAVSGLLVAMDRIDVSKVPLLLVRLEQQ</sequence>
<dbReference type="GeneID" id="20673655"/>
<organism evidence="1 2">
    <name type="scientific">Heterobasidion irregulare (strain TC 32-1)</name>
    <dbReference type="NCBI Taxonomy" id="747525"/>
    <lineage>
        <taxon>Eukaryota</taxon>
        <taxon>Fungi</taxon>
        <taxon>Dikarya</taxon>
        <taxon>Basidiomycota</taxon>
        <taxon>Agaricomycotina</taxon>
        <taxon>Agaricomycetes</taxon>
        <taxon>Russulales</taxon>
        <taxon>Bondarzewiaceae</taxon>
        <taxon>Heterobasidion</taxon>
        <taxon>Heterobasidion annosum species complex</taxon>
    </lineage>
</organism>
<protein>
    <submittedName>
        <fullName evidence="1">Uncharacterized protein</fullName>
    </submittedName>
</protein>
<dbReference type="Proteomes" id="UP000030671">
    <property type="component" value="Unassembled WGS sequence"/>
</dbReference>
<dbReference type="HOGENOM" id="CLU_1981859_0_0_1"/>
<dbReference type="RefSeq" id="XP_009549513.1">
    <property type="nucleotide sequence ID" value="XM_009551218.1"/>
</dbReference>
<dbReference type="AlphaFoldDB" id="W4K1P7"/>
<gene>
    <name evidence="1" type="ORF">HETIRDRAFT_420422</name>
</gene>
<accession>W4K1P7</accession>
<keyword evidence="2" id="KW-1185">Reference proteome</keyword>
<evidence type="ECO:0000313" key="1">
    <source>
        <dbReference type="EMBL" id="ETW79265.1"/>
    </source>
</evidence>
<dbReference type="EMBL" id="KI925461">
    <property type="protein sequence ID" value="ETW79265.1"/>
    <property type="molecule type" value="Genomic_DNA"/>
</dbReference>
<name>W4K1P7_HETIT</name>
<proteinExistence type="predicted"/>